<dbReference type="Gene3D" id="3.10.129.10">
    <property type="entry name" value="Hotdog Thioesterase"/>
    <property type="match status" value="1"/>
</dbReference>
<dbReference type="InterPro" id="IPR029069">
    <property type="entry name" value="HotDog_dom_sf"/>
</dbReference>
<dbReference type="PANTHER" id="PTHR36934:SF1">
    <property type="entry name" value="THIOESTERASE DOMAIN-CONTAINING PROTEIN"/>
    <property type="match status" value="1"/>
</dbReference>
<dbReference type="SUPFAM" id="SSF54637">
    <property type="entry name" value="Thioesterase/thiol ester dehydrase-isomerase"/>
    <property type="match status" value="1"/>
</dbReference>
<dbReference type="InterPro" id="IPR025540">
    <property type="entry name" value="FlK"/>
</dbReference>
<keyword evidence="3" id="KW-1185">Reference proteome</keyword>
<dbReference type="Proteomes" id="UP000647491">
    <property type="component" value="Unassembled WGS sequence"/>
</dbReference>
<reference evidence="2 3" key="1">
    <citation type="submission" date="2020-08" db="EMBL/GenBank/DDBJ databases">
        <title>Genome public.</title>
        <authorList>
            <person name="Liu C."/>
            <person name="Sun Q."/>
        </authorList>
    </citation>
    <scope>NUCLEOTIDE SEQUENCE [LARGE SCALE GENOMIC DNA]</scope>
    <source>
        <strain evidence="2 3">BX10</strain>
    </source>
</reference>
<sequence length="129" mass="13817">MLTVGIKGKEEIVVTDANSAKTMGSGTLDVFATPAMIALMEKTAWKSVAPYLEEGCGTVGTLLNVTHDAPTPLGMKVWCESELTEIDGRRLVFSVAAFDETGKIGGGSHERFIVPNEKFQAKADKKAQK</sequence>
<dbReference type="EMBL" id="JACRTJ010000011">
    <property type="protein sequence ID" value="MBC8598569.1"/>
    <property type="molecule type" value="Genomic_DNA"/>
</dbReference>
<comment type="caution">
    <text evidence="2">The sequence shown here is derived from an EMBL/GenBank/DDBJ whole genome shotgun (WGS) entry which is preliminary data.</text>
</comment>
<protein>
    <submittedName>
        <fullName evidence="2">Thioesterase family protein</fullName>
    </submittedName>
</protein>
<organism evidence="2 3">
    <name type="scientific">Enterocloster hominis</name>
    <name type="common">ex Liu et al. 2021</name>
    <dbReference type="NCBI Taxonomy" id="2763663"/>
    <lineage>
        <taxon>Bacteria</taxon>
        <taxon>Bacillati</taxon>
        <taxon>Bacillota</taxon>
        <taxon>Clostridia</taxon>
        <taxon>Lachnospirales</taxon>
        <taxon>Lachnospiraceae</taxon>
        <taxon>Enterocloster</taxon>
    </lineage>
</organism>
<dbReference type="InterPro" id="IPR054485">
    <property type="entry name" value="FlK-like_dom"/>
</dbReference>
<accession>A0ABR7NRQ9</accession>
<feature type="domain" description="Fluoroacetyl-CoA-specific thioesterase-like" evidence="1">
    <location>
        <begin position="14"/>
        <end position="117"/>
    </location>
</feature>
<evidence type="ECO:0000313" key="3">
    <source>
        <dbReference type="Proteomes" id="UP000647491"/>
    </source>
</evidence>
<dbReference type="RefSeq" id="WP_022273460.1">
    <property type="nucleotide sequence ID" value="NZ_JACRTJ010000011.1"/>
</dbReference>
<gene>
    <name evidence="2" type="ORF">H8708_04870</name>
</gene>
<name>A0ABR7NRQ9_9FIRM</name>
<dbReference type="PIRSF" id="PIRSF014972">
    <property type="entry name" value="FlK"/>
    <property type="match status" value="1"/>
</dbReference>
<evidence type="ECO:0000313" key="2">
    <source>
        <dbReference type="EMBL" id="MBC8598569.1"/>
    </source>
</evidence>
<dbReference type="Pfam" id="PF22636">
    <property type="entry name" value="FlK"/>
    <property type="match status" value="1"/>
</dbReference>
<evidence type="ECO:0000259" key="1">
    <source>
        <dbReference type="Pfam" id="PF22636"/>
    </source>
</evidence>
<proteinExistence type="predicted"/>
<dbReference type="PANTHER" id="PTHR36934">
    <property type="entry name" value="BLR0278 PROTEIN"/>
    <property type="match status" value="1"/>
</dbReference>